<proteinExistence type="predicted"/>
<dbReference type="OrthoDB" id="329835at2759"/>
<dbReference type="SUPFAM" id="SSF51735">
    <property type="entry name" value="NAD(P)-binding Rossmann-fold domains"/>
    <property type="match status" value="1"/>
</dbReference>
<dbReference type="InterPro" id="IPR056501">
    <property type="entry name" value="NAD-bd_HRPKS_sdrA"/>
</dbReference>
<dbReference type="Pfam" id="PF00698">
    <property type="entry name" value="Acyl_transf_1"/>
    <property type="match status" value="1"/>
</dbReference>
<dbReference type="Gene3D" id="3.30.70.3290">
    <property type="match status" value="1"/>
</dbReference>
<evidence type="ECO:0000256" key="3">
    <source>
        <dbReference type="PROSITE-ProRule" id="PRU01363"/>
    </source>
</evidence>
<feature type="region of interest" description="N-terminal hotdog fold" evidence="3">
    <location>
        <begin position="126"/>
        <end position="264"/>
    </location>
</feature>
<dbReference type="PROSITE" id="PS52019">
    <property type="entry name" value="PKS_MFAS_DH"/>
    <property type="match status" value="1"/>
</dbReference>
<feature type="domain" description="PKS/mFAS DH" evidence="4">
    <location>
        <begin position="126"/>
        <end position="423"/>
    </location>
</feature>
<comment type="caution">
    <text evidence="5">The sequence shown here is derived from an EMBL/GenBank/DDBJ whole genome shotgun (WGS) entry which is preliminary data.</text>
</comment>
<dbReference type="SMART" id="SM00829">
    <property type="entry name" value="PKS_ER"/>
    <property type="match status" value="1"/>
</dbReference>
<dbReference type="InterPro" id="IPR001227">
    <property type="entry name" value="Ac_transferase_dom_sf"/>
</dbReference>
<dbReference type="PANTHER" id="PTHR45681">
    <property type="entry name" value="POLYKETIDE SYNTHASE 44-RELATED"/>
    <property type="match status" value="1"/>
</dbReference>
<feature type="region of interest" description="C-terminal hotdog fold" evidence="3">
    <location>
        <begin position="276"/>
        <end position="423"/>
    </location>
</feature>
<dbReference type="Gene3D" id="3.40.366.10">
    <property type="entry name" value="Malonyl-Coenzyme A Acyl Carrier Protein, domain 2"/>
    <property type="match status" value="1"/>
</dbReference>
<dbReference type="Proteomes" id="UP000838763">
    <property type="component" value="Unassembled WGS sequence"/>
</dbReference>
<dbReference type="CDD" id="cd05195">
    <property type="entry name" value="enoyl_red"/>
    <property type="match status" value="1"/>
</dbReference>
<evidence type="ECO:0000256" key="2">
    <source>
        <dbReference type="ARBA" id="ARBA00023315"/>
    </source>
</evidence>
<evidence type="ECO:0000259" key="4">
    <source>
        <dbReference type="PROSITE" id="PS52019"/>
    </source>
</evidence>
<dbReference type="Gene3D" id="3.40.50.720">
    <property type="entry name" value="NAD(P)-binding Rossmann-like Domain"/>
    <property type="match status" value="1"/>
</dbReference>
<organism evidence="5 6">
    <name type="scientific">Parascedosporium putredinis</name>
    <dbReference type="NCBI Taxonomy" id="1442378"/>
    <lineage>
        <taxon>Eukaryota</taxon>
        <taxon>Fungi</taxon>
        <taxon>Dikarya</taxon>
        <taxon>Ascomycota</taxon>
        <taxon>Pezizomycotina</taxon>
        <taxon>Sordariomycetes</taxon>
        <taxon>Hypocreomycetidae</taxon>
        <taxon>Microascales</taxon>
        <taxon>Microascaceae</taxon>
        <taxon>Parascedosporium</taxon>
    </lineage>
</organism>
<evidence type="ECO:0000313" key="5">
    <source>
        <dbReference type="EMBL" id="CAI4213912.1"/>
    </source>
</evidence>
<dbReference type="InterPro" id="IPR029063">
    <property type="entry name" value="SAM-dependent_MTases_sf"/>
</dbReference>
<dbReference type="Gene3D" id="3.90.180.10">
    <property type="entry name" value="Medium-chain alcohol dehydrogenases, catalytic domain"/>
    <property type="match status" value="1"/>
</dbReference>
<dbReference type="Pfam" id="PF08240">
    <property type="entry name" value="ADH_N"/>
    <property type="match status" value="1"/>
</dbReference>
<dbReference type="InterPro" id="IPR049551">
    <property type="entry name" value="PKS_DH_C"/>
</dbReference>
<gene>
    <name evidence="5" type="ORF">PPNO1_LOCUS3656</name>
</gene>
<dbReference type="InterPro" id="IPR013217">
    <property type="entry name" value="Methyltransf_12"/>
</dbReference>
<dbReference type="InterPro" id="IPR016035">
    <property type="entry name" value="Acyl_Trfase/lysoPLipase"/>
</dbReference>
<dbReference type="Gene3D" id="3.40.50.150">
    <property type="entry name" value="Vaccinia Virus protein VP39"/>
    <property type="match status" value="1"/>
</dbReference>
<dbReference type="InterPro" id="IPR020843">
    <property type="entry name" value="ER"/>
</dbReference>
<dbReference type="PANTHER" id="PTHR45681:SF6">
    <property type="entry name" value="POLYKETIDE SYNTHASE 37"/>
    <property type="match status" value="1"/>
</dbReference>
<dbReference type="InterPro" id="IPR013154">
    <property type="entry name" value="ADH-like_N"/>
</dbReference>
<comment type="caution">
    <text evidence="3">Lacks conserved residue(s) required for the propagation of feature annotation.</text>
</comment>
<dbReference type="Pfam" id="PF23114">
    <property type="entry name" value="NAD-bd_HRPKS_sdrA"/>
    <property type="match status" value="1"/>
</dbReference>
<keyword evidence="1" id="KW-0808">Transferase</keyword>
<dbReference type="InterPro" id="IPR011032">
    <property type="entry name" value="GroES-like_sf"/>
</dbReference>
<keyword evidence="6" id="KW-1185">Reference proteome</keyword>
<dbReference type="Pfam" id="PF00107">
    <property type="entry name" value="ADH_zinc_N"/>
    <property type="match status" value="1"/>
</dbReference>
<protein>
    <recommendedName>
        <fullName evidence="4">PKS/mFAS DH domain-containing protein</fullName>
    </recommendedName>
</protein>
<dbReference type="Pfam" id="PF08242">
    <property type="entry name" value="Methyltransf_12"/>
    <property type="match status" value="1"/>
</dbReference>
<dbReference type="Pfam" id="PF22621">
    <property type="entry name" value="CurL-like_PKS_C"/>
    <property type="match status" value="1"/>
</dbReference>
<dbReference type="InterPro" id="IPR013149">
    <property type="entry name" value="ADH-like_C"/>
</dbReference>
<dbReference type="GO" id="GO:0016491">
    <property type="term" value="F:oxidoreductase activity"/>
    <property type="evidence" value="ECO:0007669"/>
    <property type="project" value="InterPro"/>
</dbReference>
<dbReference type="InterPro" id="IPR014043">
    <property type="entry name" value="Acyl_transferase_dom"/>
</dbReference>
<dbReference type="Gene3D" id="3.10.129.120">
    <property type="match status" value="1"/>
</dbReference>
<evidence type="ECO:0000256" key="1">
    <source>
        <dbReference type="ARBA" id="ARBA00022679"/>
    </source>
</evidence>
<dbReference type="GO" id="GO:0016746">
    <property type="term" value="F:acyltransferase activity"/>
    <property type="evidence" value="ECO:0007669"/>
    <property type="project" value="UniProtKB-KW"/>
</dbReference>
<sequence>MILALEKKQIPPNINFKDGHPDIPWKSALLKVPVEVTPGLKIVQSVYVSTTLESVGQMQTFCSSPLRQFSPRANSAEALVEMDKNFNSYLNAHPERLLDLSYTLAVRRNHLPYRGYGVAKLSGALDSIIFSSGKATAQRDLAFVFTGQGAQWASMGARLFDINEIFKETIESLDAHLRSYNPPPLWSLAAYTAGNPVLFDRAVNFVSPLLIHEGEDTELITVLKPVRLTNTTYSEWYEFEISSVRKGIWIRHVFGQARKDIALSDDATLAHPDPGLRVTDGASWYSAIDRVQLSYGTRFRGLKNIRADVIRHRAVADIRNDIAISDSHYCQHPCTLDFVLQLAYIANCKGLPRLMTTLAVPSYIEEVSVRALPHGAHIAIEATTDPCGTRGAYSADILGISSGKAAIKMKGLRITCTIESYALLKGLSPASEFMCKFRTMLRERRDQAENGYSSTLPDAKDITAMSSPERTDLIEKLHGEANKADCWASAAAIRRVYESCRGIFTGEVDVLSILLEDDVLSRIYNEMMMTDYSDFFTLAAHYKPNLKILEIGAGTGGTTNTILPLLKNKHNDRMYYSYTFTDISPGFFNAAKDRFNEFPGIEYKVLDVEKDPVQQGFSEHSFDIIVAANVLHATTDLTRTLRHVRTLLAPKGRLLLCELCPETKWVNYIMGTLPGWWLGEHDDRAVEPYVSPQRWSRHMYEAGLELLPGSHFDGELNWSMVAAHRSDPPARIAPPQGVDIFSIIDIEQPFFYNISDENFEKFKDLLTEVSPSAGVLWVTGASQIDCHDPRYALALGMARTIRVEQNIDFGTLELDRLDNSVWDTTVSVFEEFQSRTRDGELDATMEWVLSDGVVKVGRFAWVNLDDELKEQSSTVSQRTLEIDLANFNDSLKWRTSDLGEPTSDLISIRVCAIGLSFKDKLITTGILDVKKLGFQCAGIVEKVGPGVATLIPGDRVVAIVSGAVATAIITPEKLCTKIPAGLPFDLAASMPLAYGTAIYGLMDKANLRKGQSVLIHDACSDIGLAALQIASMIQAQIFCTVDSEEKAQHLVDRFNIPRHYIFDSRDTAFQEDIQRETNGYGVNVVLNSLTGELLQASWRCVAKFGYLLETGITDLVGNGVLSLERFQEGRSFIGIDFYLFSVERPDESRRILKSMIELYTWGFIQAIEPCIQVPATKIEQAIHILQRKDSQIGAITDARIKSKTSSEQFVQQQSRYRVSYKHPWFSSQYCTRQGRPCQTVDIGAVDGVGYLVRDTRAPIGLRSTMPIKSEQSRVSWRSDPRMALYHNIEDCQEVSSQSSEKDELKEFLNTIAYSPEFLDTADVPAFLAQQIGKTLFSFLLRRPDEVPDIDQSPSSIGLRALAPNIQGFRQIKYDLQIT</sequence>
<dbReference type="Pfam" id="PF14765">
    <property type="entry name" value="PS-DH"/>
    <property type="match status" value="1"/>
</dbReference>
<reference evidence="5" key="1">
    <citation type="submission" date="2022-11" db="EMBL/GenBank/DDBJ databases">
        <authorList>
            <person name="Scott C."/>
            <person name="Bruce N."/>
        </authorList>
    </citation>
    <scope>NUCLEOTIDE SEQUENCE</scope>
</reference>
<dbReference type="EMBL" id="CALLCH030000009">
    <property type="protein sequence ID" value="CAI4213912.1"/>
    <property type="molecule type" value="Genomic_DNA"/>
</dbReference>
<name>A0A9P1H102_9PEZI</name>
<dbReference type="SUPFAM" id="SSF50129">
    <property type="entry name" value="GroES-like"/>
    <property type="match status" value="1"/>
</dbReference>
<keyword evidence="2" id="KW-0012">Acyltransferase</keyword>
<dbReference type="SUPFAM" id="SSF53335">
    <property type="entry name" value="S-adenosyl-L-methionine-dependent methyltransferases"/>
    <property type="match status" value="1"/>
</dbReference>
<dbReference type="InterPro" id="IPR050444">
    <property type="entry name" value="Polyketide_Synthase"/>
</dbReference>
<dbReference type="InterPro" id="IPR036291">
    <property type="entry name" value="NAD(P)-bd_dom_sf"/>
</dbReference>
<dbReference type="InterPro" id="IPR049900">
    <property type="entry name" value="PKS_mFAS_DH"/>
</dbReference>
<dbReference type="SUPFAM" id="SSF52151">
    <property type="entry name" value="FabD/lysophospholipase-like"/>
    <property type="match status" value="1"/>
</dbReference>
<accession>A0A9P1H102</accession>
<evidence type="ECO:0000313" key="6">
    <source>
        <dbReference type="Proteomes" id="UP000838763"/>
    </source>
</evidence>